<dbReference type="InterPro" id="IPR016017">
    <property type="entry name" value="GDNF/GAS1"/>
</dbReference>
<keyword evidence="7" id="KW-0325">Glycoprotein</keyword>
<evidence type="ECO:0000256" key="9">
    <source>
        <dbReference type="SAM" id="SignalP"/>
    </source>
</evidence>
<evidence type="ECO:0000256" key="8">
    <source>
        <dbReference type="SAM" id="MobiDB-lite"/>
    </source>
</evidence>
<evidence type="ECO:0000313" key="11">
    <source>
        <dbReference type="EMBL" id="CAD5220684.1"/>
    </source>
</evidence>
<name>A0A811KZ10_9BILA</name>
<dbReference type="GO" id="GO:0038023">
    <property type="term" value="F:signaling receptor activity"/>
    <property type="evidence" value="ECO:0007669"/>
    <property type="project" value="InterPro"/>
</dbReference>
<dbReference type="AlphaFoldDB" id="A0A811KZ10"/>
<comment type="subcellular location">
    <subcellularLocation>
        <location evidence="1">Cell membrane</location>
    </subcellularLocation>
</comment>
<keyword evidence="5" id="KW-0472">Membrane</keyword>
<organism evidence="11 12">
    <name type="scientific">Bursaphelenchus okinawaensis</name>
    <dbReference type="NCBI Taxonomy" id="465554"/>
    <lineage>
        <taxon>Eukaryota</taxon>
        <taxon>Metazoa</taxon>
        <taxon>Ecdysozoa</taxon>
        <taxon>Nematoda</taxon>
        <taxon>Chromadorea</taxon>
        <taxon>Rhabditida</taxon>
        <taxon>Tylenchina</taxon>
        <taxon>Tylenchomorpha</taxon>
        <taxon>Aphelenchoidea</taxon>
        <taxon>Aphelenchoididae</taxon>
        <taxon>Bursaphelenchus</taxon>
    </lineage>
</organism>
<dbReference type="GO" id="GO:0007399">
    <property type="term" value="P:nervous system development"/>
    <property type="evidence" value="ECO:0007669"/>
    <property type="project" value="TreeGrafter"/>
</dbReference>
<feature type="signal peptide" evidence="9">
    <location>
        <begin position="1"/>
        <end position="31"/>
    </location>
</feature>
<proteinExistence type="inferred from homology"/>
<comment type="similarity">
    <text evidence="2">Belongs to the GDNFR family.</text>
</comment>
<feature type="chain" id="PRO_5036408429" description="GDNF/GAS1 domain-containing protein" evidence="9">
    <location>
        <begin position="32"/>
        <end position="684"/>
    </location>
</feature>
<reference evidence="11" key="1">
    <citation type="submission" date="2020-09" db="EMBL/GenBank/DDBJ databases">
        <authorList>
            <person name="Kikuchi T."/>
        </authorList>
    </citation>
    <scope>NUCLEOTIDE SEQUENCE</scope>
    <source>
        <strain evidence="11">SH1</strain>
    </source>
</reference>
<feature type="region of interest" description="Disordered" evidence="8">
    <location>
        <begin position="224"/>
        <end position="365"/>
    </location>
</feature>
<evidence type="ECO:0000256" key="2">
    <source>
        <dbReference type="ARBA" id="ARBA00005961"/>
    </source>
</evidence>
<dbReference type="Pfam" id="PF02351">
    <property type="entry name" value="GDNF"/>
    <property type="match status" value="2"/>
</dbReference>
<feature type="compositionally biased region" description="Acidic residues" evidence="8">
    <location>
        <begin position="266"/>
        <end position="278"/>
    </location>
</feature>
<dbReference type="InterPro" id="IPR037193">
    <property type="entry name" value="GDNF_alpha"/>
</dbReference>
<dbReference type="Proteomes" id="UP000783686">
    <property type="component" value="Unassembled WGS sequence"/>
</dbReference>
<dbReference type="GO" id="GO:0009897">
    <property type="term" value="C:external side of plasma membrane"/>
    <property type="evidence" value="ECO:0007669"/>
    <property type="project" value="TreeGrafter"/>
</dbReference>
<evidence type="ECO:0000256" key="6">
    <source>
        <dbReference type="ARBA" id="ARBA00023170"/>
    </source>
</evidence>
<keyword evidence="4 9" id="KW-0732">Signal</keyword>
<dbReference type="PANTHER" id="PTHR10269">
    <property type="entry name" value="GDNF RECEPTOR ALPHA"/>
    <property type="match status" value="1"/>
</dbReference>
<accession>A0A811KZ10</accession>
<dbReference type="SUPFAM" id="SSF110035">
    <property type="entry name" value="GDNF receptor-like"/>
    <property type="match status" value="1"/>
</dbReference>
<dbReference type="Proteomes" id="UP000614601">
    <property type="component" value="Unassembled WGS sequence"/>
</dbReference>
<keyword evidence="6" id="KW-0675">Receptor</keyword>
<evidence type="ECO:0000256" key="3">
    <source>
        <dbReference type="ARBA" id="ARBA00022475"/>
    </source>
</evidence>
<evidence type="ECO:0000256" key="1">
    <source>
        <dbReference type="ARBA" id="ARBA00004236"/>
    </source>
</evidence>
<dbReference type="EMBL" id="CAJFCW020000004">
    <property type="protein sequence ID" value="CAG9114039.1"/>
    <property type="molecule type" value="Genomic_DNA"/>
</dbReference>
<dbReference type="InterPro" id="IPR003438">
    <property type="entry name" value="GDNF_rcpt"/>
</dbReference>
<feature type="compositionally biased region" description="Acidic residues" evidence="8">
    <location>
        <begin position="286"/>
        <end position="302"/>
    </location>
</feature>
<dbReference type="GO" id="GO:0043235">
    <property type="term" value="C:receptor complex"/>
    <property type="evidence" value="ECO:0007669"/>
    <property type="project" value="TreeGrafter"/>
</dbReference>
<evidence type="ECO:0000313" key="12">
    <source>
        <dbReference type="Proteomes" id="UP000614601"/>
    </source>
</evidence>
<dbReference type="SMART" id="SM00907">
    <property type="entry name" value="GDNF"/>
    <property type="match status" value="2"/>
</dbReference>
<gene>
    <name evidence="11" type="ORF">BOKJ2_LOCUS9067</name>
</gene>
<evidence type="ECO:0000256" key="4">
    <source>
        <dbReference type="ARBA" id="ARBA00022729"/>
    </source>
</evidence>
<feature type="compositionally biased region" description="Basic and acidic residues" evidence="8">
    <location>
        <begin position="334"/>
        <end position="364"/>
    </location>
</feature>
<protein>
    <recommendedName>
        <fullName evidence="10">GDNF/GAS1 domain-containing protein</fullName>
    </recommendedName>
</protein>
<keyword evidence="3" id="KW-1003">Cell membrane</keyword>
<keyword evidence="12" id="KW-1185">Reference proteome</keyword>
<feature type="compositionally biased region" description="Low complexity" evidence="8">
    <location>
        <begin position="253"/>
        <end position="265"/>
    </location>
</feature>
<dbReference type="GO" id="GO:0007169">
    <property type="term" value="P:cell surface receptor protein tyrosine kinase signaling pathway"/>
    <property type="evidence" value="ECO:0007669"/>
    <property type="project" value="UniProtKB-ARBA"/>
</dbReference>
<dbReference type="PANTHER" id="PTHR10269:SF12">
    <property type="entry name" value="GLIAL CELL LINE-DERIVED NEUROTROPHIC FAMILY RECEPTOR-LIKE, ISOFORM E"/>
    <property type="match status" value="1"/>
</dbReference>
<feature type="domain" description="GDNF/GAS1" evidence="10">
    <location>
        <begin position="42"/>
        <end position="120"/>
    </location>
</feature>
<feature type="compositionally biased region" description="Basic and acidic residues" evidence="8">
    <location>
        <begin position="303"/>
        <end position="321"/>
    </location>
</feature>
<evidence type="ECO:0000256" key="5">
    <source>
        <dbReference type="ARBA" id="ARBA00023136"/>
    </source>
</evidence>
<dbReference type="EMBL" id="CAJFDH010000004">
    <property type="protein sequence ID" value="CAD5220684.1"/>
    <property type="molecule type" value="Genomic_DNA"/>
</dbReference>
<dbReference type="OrthoDB" id="6374728at2759"/>
<comment type="caution">
    <text evidence="11">The sequence shown here is derived from an EMBL/GenBank/DDBJ whole genome shotgun (WGS) entry which is preliminary data.</text>
</comment>
<feature type="domain" description="GDNF/GAS1" evidence="10">
    <location>
        <begin position="133"/>
        <end position="213"/>
    </location>
</feature>
<sequence length="684" mass="77746">MHLNVRSSWTKQLSILIKLAVMAVCAQAVMGLRHGHGRKSTCSKPFTECEMDETCRWHMSELQMKCRLELEHCRRDHCAAAMRRFSRYVTKEILEGMMFCQCAFSDVQCKHQQQWMYPRCLYESYRIKPKRSCTQTVKYCQHDSYCHRTLTAFNRSCPIGPGEAGECKAKDMHRCRLALIGIRGTDLESPCYCNSDDKTCLANQNMVLPNNPCVETMMTKYAGTSNEKDPGAETEQLMPSEHPSPKNSRSRKTSTTTTSAPSEASNNDETEEKTDEDNNTNKAEEKESEEEVKNEEKIEENDENKAIEEPQEEEVKEKSAEDKEDAESLNSETKTSESDKTIEEEELEKKEKEVEEAVDVEKAPVTDSTVLQTATVPKAMKQTTSPSKGIKVVLKATGGTTPKVINDTKLVTQTPPPEGGCTTRNIEGEWVTHYKNTLFRQYNDLSGRCSSWCQCHKNETFTCKAMDCLPEGSCITPQTTVAFGERLYIESRGACLCQSGKFICDTSEKLVELEPGLYISLGFARAELEEIKKKVPKPLLEKCGLVSPSRSVAKDIASRLQYALERALPKSTLCRVAMIEEHTYDSVILLQIQWYGIDPFANTTEAHWHIGKLEKACSPYVRQLEYNFWMERADRYQLVLSTVKQLRVYDLLDGLPKSAATLPNFQCLQKLLILFWCFFFVFNL</sequence>
<evidence type="ECO:0000256" key="7">
    <source>
        <dbReference type="ARBA" id="ARBA00023180"/>
    </source>
</evidence>
<evidence type="ECO:0000259" key="10">
    <source>
        <dbReference type="SMART" id="SM00907"/>
    </source>
</evidence>